<gene>
    <name evidence="4" type="primary">pyrR</name>
    <name evidence="7" type="ORF">INS90_01210</name>
</gene>
<keyword evidence="4 7" id="KW-0328">Glycosyltransferase</keyword>
<dbReference type="GO" id="GO:0004845">
    <property type="term" value="F:uracil phosphoribosyltransferase activity"/>
    <property type="evidence" value="ECO:0007669"/>
    <property type="project" value="UniProtKB-UniRule"/>
</dbReference>
<evidence type="ECO:0000256" key="3">
    <source>
        <dbReference type="ARBA" id="ARBA00023163"/>
    </source>
</evidence>
<reference evidence="7 8" key="1">
    <citation type="submission" date="2020-10" db="EMBL/GenBank/DDBJ databases">
        <title>Trueperella pecoris sp. nov. isolated from bovine and porcine specimens.</title>
        <authorList>
            <person name="Schoenecker L."/>
            <person name="Schnydrig P."/>
            <person name="Brodard I."/>
            <person name="Thomann A."/>
            <person name="Hemphill A."/>
            <person name="Rodriguez-Campos S."/>
            <person name="Perreten V."/>
            <person name="Jores J."/>
            <person name="Kittl S."/>
        </authorList>
    </citation>
    <scope>NUCLEOTIDE SEQUENCE [LARGE SCALE GENOMIC DNA]</scope>
    <source>
        <strain evidence="7 8">19OD0592</strain>
    </source>
</reference>
<feature type="compositionally biased region" description="Low complexity" evidence="5">
    <location>
        <begin position="82"/>
        <end position="105"/>
    </location>
</feature>
<feature type="domain" description="Phosphoribosyltransferase" evidence="6">
    <location>
        <begin position="4"/>
        <end position="185"/>
    </location>
</feature>
<evidence type="ECO:0000313" key="7">
    <source>
        <dbReference type="EMBL" id="QOR47955.1"/>
    </source>
</evidence>
<dbReference type="EMBL" id="CP063212">
    <property type="protein sequence ID" value="QOR47955.1"/>
    <property type="molecule type" value="Genomic_DNA"/>
</dbReference>
<dbReference type="Pfam" id="PF00156">
    <property type="entry name" value="Pribosyltran"/>
    <property type="match status" value="1"/>
</dbReference>
<feature type="short sequence motif" description="PRPP-binding" evidence="4">
    <location>
        <begin position="135"/>
        <end position="147"/>
    </location>
</feature>
<organism evidence="7 8">
    <name type="scientific">Trueperella pecoris</name>
    <dbReference type="NCBI Taxonomy" id="2733571"/>
    <lineage>
        <taxon>Bacteria</taxon>
        <taxon>Bacillati</taxon>
        <taxon>Actinomycetota</taxon>
        <taxon>Actinomycetes</taxon>
        <taxon>Actinomycetales</taxon>
        <taxon>Actinomycetaceae</taxon>
        <taxon>Trueperella</taxon>
    </lineage>
</organism>
<protein>
    <recommendedName>
        <fullName evidence="4">Bifunctional protein PyrR</fullName>
    </recommendedName>
    <domain>
        <recommendedName>
            <fullName evidence="4">Pyrimidine operon regulatory protein</fullName>
        </recommendedName>
    </domain>
    <domain>
        <recommendedName>
            <fullName evidence="4">Uracil phosphoribosyltransferase</fullName>
            <shortName evidence="4">UPRTase</shortName>
            <ecNumber evidence="4">2.4.2.9</ecNumber>
        </recommendedName>
    </domain>
</protein>
<dbReference type="InterPro" id="IPR023050">
    <property type="entry name" value="PyrR"/>
</dbReference>
<accession>A0A7M1R3B4</accession>
<dbReference type="GO" id="GO:0006355">
    <property type="term" value="P:regulation of DNA-templated transcription"/>
    <property type="evidence" value="ECO:0007669"/>
    <property type="project" value="UniProtKB-UniRule"/>
</dbReference>
<sequence>MTTVMDGPAMGRSLTRIAHEILESTHGTDDLVLVGIINRGDTLARLLAVMIKQIEGVEVPVVHLDITNFRDDAVARPASEQAPSHPAPATHAAPTEHPSPATPAEKGGDGQTRADGETRADGVVNPVPDLTGKKAVLVDDVLYTGRTARAAMDALLSAGRPARIWLATLVDRGHRELPIRADFVGKNVPTSAGQKVVVNVEPTDERTAVDVVEVAR</sequence>
<feature type="region of interest" description="Disordered" evidence="5">
    <location>
        <begin position="76"/>
        <end position="126"/>
    </location>
</feature>
<evidence type="ECO:0000313" key="8">
    <source>
        <dbReference type="Proteomes" id="UP000594961"/>
    </source>
</evidence>
<comment type="function">
    <text evidence="4">Regulates the transcription of the pyrimidine nucleotide (pyr) operon in response to exogenous pyrimidines.</text>
</comment>
<proteinExistence type="inferred from homology"/>
<dbReference type="RefSeq" id="WP_197553783.1">
    <property type="nucleotide sequence ID" value="NZ_CP063212.1"/>
</dbReference>
<dbReference type="EC" id="2.4.2.9" evidence="4"/>
<dbReference type="PANTHER" id="PTHR11608">
    <property type="entry name" value="BIFUNCTIONAL PROTEIN PYRR"/>
    <property type="match status" value="1"/>
</dbReference>
<dbReference type="Proteomes" id="UP000594961">
    <property type="component" value="Chromosome"/>
</dbReference>
<evidence type="ECO:0000256" key="1">
    <source>
        <dbReference type="ARBA" id="ARBA00005565"/>
    </source>
</evidence>
<name>A0A7M1R3B4_9ACTO</name>
<dbReference type="Gene3D" id="3.40.50.2020">
    <property type="match status" value="1"/>
</dbReference>
<keyword evidence="4 7" id="KW-0808">Transferase</keyword>
<evidence type="ECO:0000259" key="6">
    <source>
        <dbReference type="Pfam" id="PF00156"/>
    </source>
</evidence>
<keyword evidence="2 4" id="KW-0805">Transcription regulation</keyword>
<dbReference type="HAMAP" id="MF_01219">
    <property type="entry name" value="PyrR"/>
    <property type="match status" value="1"/>
</dbReference>
<keyword evidence="3 4" id="KW-0804">Transcription</keyword>
<evidence type="ECO:0000256" key="5">
    <source>
        <dbReference type="SAM" id="MobiDB-lite"/>
    </source>
</evidence>
<dbReference type="CDD" id="cd06223">
    <property type="entry name" value="PRTases_typeI"/>
    <property type="match status" value="1"/>
</dbReference>
<comment type="function">
    <text evidence="4">Also displays a weak uracil phosphoribosyltransferase activity which is not physiologically significant.</text>
</comment>
<dbReference type="InterPro" id="IPR029057">
    <property type="entry name" value="PRTase-like"/>
</dbReference>
<dbReference type="AlphaFoldDB" id="A0A7M1R3B4"/>
<comment type="similarity">
    <text evidence="1 4">Belongs to the purine/pyrimidine phosphoribosyltransferase family. PyrR subfamily.</text>
</comment>
<comment type="catalytic activity">
    <reaction evidence="4">
        <text>UMP + diphosphate = 5-phospho-alpha-D-ribose 1-diphosphate + uracil</text>
        <dbReference type="Rhea" id="RHEA:13017"/>
        <dbReference type="ChEBI" id="CHEBI:17568"/>
        <dbReference type="ChEBI" id="CHEBI:33019"/>
        <dbReference type="ChEBI" id="CHEBI:57865"/>
        <dbReference type="ChEBI" id="CHEBI:58017"/>
        <dbReference type="EC" id="2.4.2.9"/>
    </reaction>
</comment>
<evidence type="ECO:0000256" key="4">
    <source>
        <dbReference type="HAMAP-Rule" id="MF_01219"/>
    </source>
</evidence>
<dbReference type="InterPro" id="IPR050137">
    <property type="entry name" value="PyrR_bifunctional"/>
</dbReference>
<feature type="compositionally biased region" description="Basic and acidic residues" evidence="5">
    <location>
        <begin position="106"/>
        <end position="120"/>
    </location>
</feature>
<dbReference type="SUPFAM" id="SSF53271">
    <property type="entry name" value="PRTase-like"/>
    <property type="match status" value="1"/>
</dbReference>
<dbReference type="InterPro" id="IPR000836">
    <property type="entry name" value="PRTase_dom"/>
</dbReference>
<evidence type="ECO:0000256" key="2">
    <source>
        <dbReference type="ARBA" id="ARBA00023015"/>
    </source>
</evidence>
<dbReference type="PANTHER" id="PTHR11608:SF0">
    <property type="entry name" value="BIFUNCTIONAL PROTEIN PYRR"/>
    <property type="match status" value="1"/>
</dbReference>